<evidence type="ECO:0000313" key="3">
    <source>
        <dbReference type="Proteomes" id="UP000515344"/>
    </source>
</evidence>
<proteinExistence type="predicted"/>
<dbReference type="GO" id="GO:0016747">
    <property type="term" value="F:acyltransferase activity, transferring groups other than amino-acyl groups"/>
    <property type="evidence" value="ECO:0007669"/>
    <property type="project" value="InterPro"/>
</dbReference>
<accession>A0A7G5XBS9</accession>
<feature type="domain" description="N-acetyltransferase" evidence="1">
    <location>
        <begin position="11"/>
        <end position="140"/>
    </location>
</feature>
<evidence type="ECO:0000259" key="1">
    <source>
        <dbReference type="PROSITE" id="PS51186"/>
    </source>
</evidence>
<dbReference type="KEGG" id="lacs:H4075_12615"/>
<gene>
    <name evidence="2" type="ORF">H4075_12615</name>
</gene>
<dbReference type="PROSITE" id="PS51186">
    <property type="entry name" value="GNAT"/>
    <property type="match status" value="1"/>
</dbReference>
<dbReference type="EMBL" id="CP060007">
    <property type="protein sequence ID" value="QNA42932.1"/>
    <property type="molecule type" value="Genomic_DNA"/>
</dbReference>
<protein>
    <submittedName>
        <fullName evidence="2">GNAT family N-acetyltransferase</fullName>
    </submittedName>
</protein>
<dbReference type="SUPFAM" id="SSF55729">
    <property type="entry name" value="Acyl-CoA N-acyltransferases (Nat)"/>
    <property type="match status" value="1"/>
</dbReference>
<evidence type="ECO:0000313" key="2">
    <source>
        <dbReference type="EMBL" id="QNA42932.1"/>
    </source>
</evidence>
<dbReference type="InterPro" id="IPR053144">
    <property type="entry name" value="Acetyltransferase_Butenolide"/>
</dbReference>
<keyword evidence="3" id="KW-1185">Reference proteome</keyword>
<reference evidence="3" key="1">
    <citation type="submission" date="2020-08" db="EMBL/GenBank/DDBJ databases">
        <title>Lacibacter sp. S13-6-6 genome sequencing.</title>
        <authorList>
            <person name="Jin L."/>
        </authorList>
    </citation>
    <scope>NUCLEOTIDE SEQUENCE [LARGE SCALE GENOMIC DNA]</scope>
    <source>
        <strain evidence="3">S13-6-6</strain>
    </source>
</reference>
<dbReference type="Proteomes" id="UP000515344">
    <property type="component" value="Chromosome"/>
</dbReference>
<dbReference type="PANTHER" id="PTHR43233">
    <property type="entry name" value="FAMILY N-ACETYLTRANSFERASE, PUTATIVE (AFU_ORTHOLOGUE AFUA_6G03350)-RELATED"/>
    <property type="match status" value="1"/>
</dbReference>
<dbReference type="InterPro" id="IPR016181">
    <property type="entry name" value="Acyl_CoA_acyltransferase"/>
</dbReference>
<dbReference type="AlphaFoldDB" id="A0A7G5XBS9"/>
<sequence>MQESINTNSRIIFSFDRKPTADELIELYNNAGLPRPTNDKDRMQKMIDNSNLIVTAWDNDLLVGVSRCITDWVWSCYLADLAVRHEYKKEGIGKKLINLTKEKVGEQSMVLLLSVPSAMEYYPKVGFVKQESSFIMNRAE</sequence>
<dbReference type="Gene3D" id="3.40.630.30">
    <property type="match status" value="1"/>
</dbReference>
<organism evidence="2 3">
    <name type="scientific">Lacibacter sediminis</name>
    <dbReference type="NCBI Taxonomy" id="2760713"/>
    <lineage>
        <taxon>Bacteria</taxon>
        <taxon>Pseudomonadati</taxon>
        <taxon>Bacteroidota</taxon>
        <taxon>Chitinophagia</taxon>
        <taxon>Chitinophagales</taxon>
        <taxon>Chitinophagaceae</taxon>
        <taxon>Lacibacter</taxon>
    </lineage>
</organism>
<dbReference type="PANTHER" id="PTHR43233:SF1">
    <property type="entry name" value="FAMILY N-ACETYLTRANSFERASE, PUTATIVE (AFU_ORTHOLOGUE AFUA_6G03350)-RELATED"/>
    <property type="match status" value="1"/>
</dbReference>
<dbReference type="Pfam" id="PF13673">
    <property type="entry name" value="Acetyltransf_10"/>
    <property type="match status" value="1"/>
</dbReference>
<dbReference type="RefSeq" id="WP_182801198.1">
    <property type="nucleotide sequence ID" value="NZ_CP060007.1"/>
</dbReference>
<dbReference type="CDD" id="cd04301">
    <property type="entry name" value="NAT_SF"/>
    <property type="match status" value="1"/>
</dbReference>
<dbReference type="InterPro" id="IPR000182">
    <property type="entry name" value="GNAT_dom"/>
</dbReference>
<name>A0A7G5XBS9_9BACT</name>